<sequence>MSKEEFKKAVKAGNLSKAVSIAQKRIHSESRYDIGVIGEPGSGMSSFINAIRSLKNEEMEAARISSGKEKQVPISYRHPRYPNLHFWEMSLTRESKYKEQVCFSLCDTFILIAEGSLTHAHIEYARQIQRTGKSFYFVYSKVDLDLDSDMDLGSFSTKERTIRQIQKEYTEGLQLGGVSEPQVFLVSSQKPEEYDFPLLQETLFNRLFSHAREELLSISSPILLEKTEEKQWSVLRSAARAGSFAAVALLGPLDHYDAIAIVGSMRDYYKEFGLDDASLTELAAQAGKSVIDLAAAMKSPPASELTVAQVAEMLSVETNRVFHFLRCLPVVGAGFSMGRTEVLLKRFLATLAEDTNRVLREALKGEGAKSN</sequence>
<keyword evidence="3" id="KW-0378">Hydrolase</keyword>
<reference evidence="6" key="1">
    <citation type="submission" date="2025-08" db="UniProtKB">
        <authorList>
            <consortium name="Ensembl"/>
        </authorList>
    </citation>
    <scope>IDENTIFICATION</scope>
</reference>
<dbReference type="SUPFAM" id="SSF52540">
    <property type="entry name" value="P-loop containing nucleoside triphosphate hydrolases"/>
    <property type="match status" value="1"/>
</dbReference>
<evidence type="ECO:0000313" key="7">
    <source>
        <dbReference type="Proteomes" id="UP000694392"/>
    </source>
</evidence>
<proteinExistence type="inferred from homology"/>
<reference evidence="6" key="2">
    <citation type="submission" date="2025-09" db="UniProtKB">
        <authorList>
            <consortium name="Ensembl"/>
        </authorList>
    </citation>
    <scope>IDENTIFICATION</scope>
</reference>
<dbReference type="Pfam" id="PF05049">
    <property type="entry name" value="IIGP"/>
    <property type="match status" value="1"/>
</dbReference>
<keyword evidence="4" id="KW-0342">GTP-binding</keyword>
<evidence type="ECO:0000256" key="1">
    <source>
        <dbReference type="ARBA" id="ARBA00005429"/>
    </source>
</evidence>
<dbReference type="Gene3D" id="3.40.50.300">
    <property type="entry name" value="P-loop containing nucleotide triphosphate hydrolases"/>
    <property type="match status" value="1"/>
</dbReference>
<dbReference type="GO" id="GO:0016020">
    <property type="term" value="C:membrane"/>
    <property type="evidence" value="ECO:0007669"/>
    <property type="project" value="InterPro"/>
</dbReference>
<dbReference type="GO" id="GO:0016787">
    <property type="term" value="F:hydrolase activity"/>
    <property type="evidence" value="ECO:0007669"/>
    <property type="project" value="UniProtKB-KW"/>
</dbReference>
<feature type="domain" description="IRG-type G" evidence="5">
    <location>
        <begin position="30"/>
        <end position="206"/>
    </location>
</feature>
<keyword evidence="2" id="KW-0547">Nucleotide-binding</keyword>
<dbReference type="PANTHER" id="PTHR32341">
    <property type="entry name" value="INTERFERON-INDUCIBLE GTPASE"/>
    <property type="match status" value="1"/>
</dbReference>
<dbReference type="PROSITE" id="PS51716">
    <property type="entry name" value="G_IRG"/>
    <property type="match status" value="1"/>
</dbReference>
<dbReference type="InterPro" id="IPR007743">
    <property type="entry name" value="Immunity-related_GTPase-like"/>
</dbReference>
<evidence type="ECO:0000256" key="4">
    <source>
        <dbReference type="ARBA" id="ARBA00023134"/>
    </source>
</evidence>
<dbReference type="AlphaFoldDB" id="A0A8D0LB73"/>
<protein>
    <recommendedName>
        <fullName evidence="5">IRG-type G domain-containing protein</fullName>
    </recommendedName>
</protein>
<evidence type="ECO:0000313" key="6">
    <source>
        <dbReference type="Ensembl" id="ENSSPUP00000021063.1"/>
    </source>
</evidence>
<dbReference type="InterPro" id="IPR051515">
    <property type="entry name" value="IRG"/>
</dbReference>
<dbReference type="InterPro" id="IPR027417">
    <property type="entry name" value="P-loop_NTPase"/>
</dbReference>
<name>A0A8D0LB73_SPHPU</name>
<evidence type="ECO:0000256" key="3">
    <source>
        <dbReference type="ARBA" id="ARBA00022801"/>
    </source>
</evidence>
<dbReference type="Ensembl" id="ENSSPUT00000022464.1">
    <property type="protein sequence ID" value="ENSSPUP00000021063.1"/>
    <property type="gene ID" value="ENSSPUG00000016212.1"/>
</dbReference>
<dbReference type="Proteomes" id="UP000694392">
    <property type="component" value="Unplaced"/>
</dbReference>
<dbReference type="GO" id="GO:0005525">
    <property type="term" value="F:GTP binding"/>
    <property type="evidence" value="ECO:0007669"/>
    <property type="project" value="UniProtKB-KW"/>
</dbReference>
<dbReference type="PANTHER" id="PTHR32341:SF10">
    <property type="entry name" value="INTERFERON-INDUCIBLE GTPASE 5"/>
    <property type="match status" value="1"/>
</dbReference>
<dbReference type="GeneTree" id="ENSGT00950000183007"/>
<organism evidence="6 7">
    <name type="scientific">Sphenodon punctatus</name>
    <name type="common">Tuatara</name>
    <name type="synonym">Hatteria punctata</name>
    <dbReference type="NCBI Taxonomy" id="8508"/>
    <lineage>
        <taxon>Eukaryota</taxon>
        <taxon>Metazoa</taxon>
        <taxon>Chordata</taxon>
        <taxon>Craniata</taxon>
        <taxon>Vertebrata</taxon>
        <taxon>Euteleostomi</taxon>
        <taxon>Lepidosauria</taxon>
        <taxon>Sphenodontia</taxon>
        <taxon>Sphenodontidae</taxon>
        <taxon>Sphenodon</taxon>
    </lineage>
</organism>
<comment type="similarity">
    <text evidence="1">Belongs to the TRAFAC class dynamin-like GTPase superfamily. IRG family.</text>
</comment>
<accession>A0A8D0LB73</accession>
<dbReference type="OMA" id="NFRIACQ"/>
<evidence type="ECO:0000259" key="5">
    <source>
        <dbReference type="PROSITE" id="PS51716"/>
    </source>
</evidence>
<dbReference type="InterPro" id="IPR030385">
    <property type="entry name" value="G_IRG_dom"/>
</dbReference>
<dbReference type="FunFam" id="3.40.50.300:FF:000541">
    <property type="entry name" value="Immunity related GTPase M"/>
    <property type="match status" value="1"/>
</dbReference>
<evidence type="ECO:0000256" key="2">
    <source>
        <dbReference type="ARBA" id="ARBA00022741"/>
    </source>
</evidence>
<keyword evidence="7" id="KW-1185">Reference proteome</keyword>